<dbReference type="AlphaFoldDB" id="A0A382J9D7"/>
<accession>A0A382J9D7</accession>
<proteinExistence type="predicted"/>
<organism evidence="1">
    <name type="scientific">marine metagenome</name>
    <dbReference type="NCBI Taxonomy" id="408172"/>
    <lineage>
        <taxon>unclassified sequences</taxon>
        <taxon>metagenomes</taxon>
        <taxon>ecological metagenomes</taxon>
    </lineage>
</organism>
<sequence>MINTVLDTFIPGDYKLGMPPASKVDFNAYQHEHEIQQIVIDFLSELTKISLDTFAKEFKELDEEQRMHVLGAYKLINIRLFSTFLKHCFQAYYSDKGVLSILQVGASPPFPEGNVLEEDDWNILIPVYERGSIYRTFDKD</sequence>
<reference evidence="1" key="1">
    <citation type="submission" date="2018-05" db="EMBL/GenBank/DDBJ databases">
        <authorList>
            <person name="Lanie J.A."/>
            <person name="Ng W.-L."/>
            <person name="Kazmierczak K.M."/>
            <person name="Andrzejewski T.M."/>
            <person name="Davidsen T.M."/>
            <person name="Wayne K.J."/>
            <person name="Tettelin H."/>
            <person name="Glass J.I."/>
            <person name="Rusch D."/>
            <person name="Podicherti R."/>
            <person name="Tsui H.-C.T."/>
            <person name="Winkler M.E."/>
        </authorList>
    </citation>
    <scope>NUCLEOTIDE SEQUENCE</scope>
</reference>
<name>A0A382J9D7_9ZZZZ</name>
<evidence type="ECO:0000313" key="1">
    <source>
        <dbReference type="EMBL" id="SVC08700.1"/>
    </source>
</evidence>
<protein>
    <submittedName>
        <fullName evidence="1">Uncharacterized protein</fullName>
    </submittedName>
</protein>
<gene>
    <name evidence="1" type="ORF">METZ01_LOCUS261554</name>
</gene>
<dbReference type="EMBL" id="UINC01072797">
    <property type="protein sequence ID" value="SVC08700.1"/>
    <property type="molecule type" value="Genomic_DNA"/>
</dbReference>